<sequence>MNTKLPGIAVLLAAVLWGTTGTAQRLAPSGASPLAFGAMRLAVAALFLLIVGMLRGQLKFKGLPAAGLLAASLGMALYQPLFFSGIRMTGIAVGTSVTLGSAPVITGCLEWAITGKKPKAAWWLATLCAVTGSVLLLSSEKGGANAAGLLMAVGAGGSFAVYTLASKRLLESHSSDTVSAAVFGLSALWLSPLLFFFDLSWLGTWNGAAASLHIGIAATGIAYLLYTYGLARLPAASAVTLSLGEPLTASLLGVLLFGEQLGIAGIGGAALLLGGLAILAFPAAGRRSRMTAVPDK</sequence>
<dbReference type="EMBL" id="CP009286">
    <property type="protein sequence ID" value="AIQ65149.1"/>
    <property type="molecule type" value="Genomic_DNA"/>
</dbReference>
<feature type="domain" description="EamA" evidence="4">
    <location>
        <begin position="8"/>
        <end position="137"/>
    </location>
</feature>
<feature type="domain" description="EamA" evidence="4">
    <location>
        <begin position="147"/>
        <end position="279"/>
    </location>
</feature>
<evidence type="ECO:0000256" key="2">
    <source>
        <dbReference type="ARBA" id="ARBA00007362"/>
    </source>
</evidence>
<evidence type="ECO:0000256" key="3">
    <source>
        <dbReference type="SAM" id="Phobius"/>
    </source>
</evidence>
<dbReference type="STRING" id="169760.PSTEL_20525"/>
<dbReference type="InterPro" id="IPR037185">
    <property type="entry name" value="EmrE-like"/>
</dbReference>
<comment type="similarity">
    <text evidence="2">Belongs to the EamA transporter family.</text>
</comment>
<dbReference type="PANTHER" id="PTHR22911:SF79">
    <property type="entry name" value="MOBA-LIKE NTP TRANSFERASE DOMAIN-CONTAINING PROTEIN"/>
    <property type="match status" value="1"/>
</dbReference>
<keyword evidence="6" id="KW-1185">Reference proteome</keyword>
<evidence type="ECO:0000313" key="5">
    <source>
        <dbReference type="EMBL" id="AIQ65149.1"/>
    </source>
</evidence>
<name>A0A089N8L4_9BACL</name>
<protein>
    <submittedName>
        <fullName evidence="5">Transporter</fullName>
    </submittedName>
</protein>
<dbReference type="AlphaFoldDB" id="A0A089N8L4"/>
<feature type="transmembrane region" description="Helical" evidence="3">
    <location>
        <begin position="33"/>
        <end position="54"/>
    </location>
</feature>
<evidence type="ECO:0000259" key="4">
    <source>
        <dbReference type="Pfam" id="PF00892"/>
    </source>
</evidence>
<feature type="transmembrane region" description="Helical" evidence="3">
    <location>
        <begin position="120"/>
        <end position="138"/>
    </location>
</feature>
<feature type="transmembrane region" description="Helical" evidence="3">
    <location>
        <begin position="144"/>
        <end position="165"/>
    </location>
</feature>
<dbReference type="RefSeq" id="WP_038697979.1">
    <property type="nucleotide sequence ID" value="NZ_CP009286.1"/>
</dbReference>
<accession>A0A089N8L4</accession>
<feature type="transmembrane region" description="Helical" evidence="3">
    <location>
        <begin position="91"/>
        <end position="113"/>
    </location>
</feature>
<proteinExistence type="inferred from homology"/>
<keyword evidence="3" id="KW-0472">Membrane</keyword>
<keyword evidence="3" id="KW-1133">Transmembrane helix</keyword>
<dbReference type="PANTHER" id="PTHR22911">
    <property type="entry name" value="ACYL-MALONYL CONDENSING ENZYME-RELATED"/>
    <property type="match status" value="1"/>
</dbReference>
<dbReference type="SUPFAM" id="SSF103481">
    <property type="entry name" value="Multidrug resistance efflux transporter EmrE"/>
    <property type="match status" value="2"/>
</dbReference>
<feature type="transmembrane region" description="Helical" evidence="3">
    <location>
        <begin position="238"/>
        <end position="257"/>
    </location>
</feature>
<keyword evidence="3" id="KW-0812">Transmembrane</keyword>
<feature type="transmembrane region" description="Helical" evidence="3">
    <location>
        <begin position="263"/>
        <end position="281"/>
    </location>
</feature>
<gene>
    <name evidence="5" type="ORF">PSTEL_20525</name>
</gene>
<feature type="transmembrane region" description="Helical" evidence="3">
    <location>
        <begin position="177"/>
        <end position="197"/>
    </location>
</feature>
<dbReference type="GO" id="GO:0016020">
    <property type="term" value="C:membrane"/>
    <property type="evidence" value="ECO:0007669"/>
    <property type="project" value="InterPro"/>
</dbReference>
<dbReference type="OrthoDB" id="4167046at2"/>
<dbReference type="HOGENOM" id="CLU_033863_9_2_9"/>
<feature type="transmembrane region" description="Helical" evidence="3">
    <location>
        <begin position="66"/>
        <end position="85"/>
    </location>
</feature>
<dbReference type="KEGG" id="pste:PSTEL_20525"/>
<evidence type="ECO:0000256" key="1">
    <source>
        <dbReference type="ARBA" id="ARBA00004127"/>
    </source>
</evidence>
<dbReference type="InterPro" id="IPR000620">
    <property type="entry name" value="EamA_dom"/>
</dbReference>
<reference evidence="5 6" key="1">
    <citation type="submission" date="2014-08" db="EMBL/GenBank/DDBJ databases">
        <title>Comparative genomics of the Paenibacillus odorifer group.</title>
        <authorList>
            <person name="den Bakker H.C."/>
            <person name="Tsai Y.-C."/>
            <person name="Martin N."/>
            <person name="Korlach J."/>
            <person name="Wiedmann M."/>
        </authorList>
    </citation>
    <scope>NUCLEOTIDE SEQUENCE [LARGE SCALE GENOMIC DNA]</scope>
    <source>
        <strain evidence="5 6">DSM 14472</strain>
    </source>
</reference>
<dbReference type="Pfam" id="PF00892">
    <property type="entry name" value="EamA"/>
    <property type="match status" value="2"/>
</dbReference>
<dbReference type="Proteomes" id="UP000029507">
    <property type="component" value="Chromosome"/>
</dbReference>
<evidence type="ECO:0000313" key="6">
    <source>
        <dbReference type="Proteomes" id="UP000029507"/>
    </source>
</evidence>
<organism evidence="5 6">
    <name type="scientific">Paenibacillus stellifer</name>
    <dbReference type="NCBI Taxonomy" id="169760"/>
    <lineage>
        <taxon>Bacteria</taxon>
        <taxon>Bacillati</taxon>
        <taxon>Bacillota</taxon>
        <taxon>Bacilli</taxon>
        <taxon>Bacillales</taxon>
        <taxon>Paenibacillaceae</taxon>
        <taxon>Paenibacillus</taxon>
    </lineage>
</organism>
<feature type="transmembrane region" description="Helical" evidence="3">
    <location>
        <begin position="203"/>
        <end position="226"/>
    </location>
</feature>
<comment type="subcellular location">
    <subcellularLocation>
        <location evidence="1">Endomembrane system</location>
        <topology evidence="1">Multi-pass membrane protein</topology>
    </subcellularLocation>
</comment>